<keyword evidence="3" id="KW-1185">Reference proteome</keyword>
<evidence type="ECO:0000256" key="1">
    <source>
        <dbReference type="SAM" id="MobiDB-lite"/>
    </source>
</evidence>
<dbReference type="AlphaFoldDB" id="A0AAV7I531"/>
<evidence type="ECO:0000313" key="2">
    <source>
        <dbReference type="EMBL" id="KAH0553742.1"/>
    </source>
</evidence>
<reference evidence="2 3" key="1">
    <citation type="journal article" date="2021" name="J. Hered.">
        <title>A chromosome-level genome assembly of the parasitoid wasp, Cotesia glomerata (Hymenoptera: Braconidae).</title>
        <authorList>
            <person name="Pinto B.J."/>
            <person name="Weis J.J."/>
            <person name="Gamble T."/>
            <person name="Ode P.J."/>
            <person name="Paul R."/>
            <person name="Zaspel J.M."/>
        </authorList>
    </citation>
    <scope>NUCLEOTIDE SEQUENCE [LARGE SCALE GENOMIC DNA]</scope>
    <source>
        <strain evidence="2">CgM1</strain>
    </source>
</reference>
<name>A0AAV7I531_COTGL</name>
<sequence>MLDRVACEEWTVLFYLFIMIVNVCCRDWRALAGNTQHLPIATAIAVPEDVHGRSIARVHLHQVQQVLQDVEQLLEAQMRTAPVQVLTLSVRSLQGNSGTGALTAPRLSSGENLCSGTSEKSAEKIPSRVPGKTGRTRVWHVQSRISGRNRCTATKKKEANQCYEFYQRTGICLLQVRENVLELLVIEAPFEIGVRSATPVSLSLLSV</sequence>
<feature type="region of interest" description="Disordered" evidence="1">
    <location>
        <begin position="109"/>
        <end position="133"/>
    </location>
</feature>
<dbReference type="EMBL" id="JAHXZJ010001119">
    <property type="protein sequence ID" value="KAH0553742.1"/>
    <property type="molecule type" value="Genomic_DNA"/>
</dbReference>
<feature type="compositionally biased region" description="Polar residues" evidence="1">
    <location>
        <begin position="109"/>
        <end position="119"/>
    </location>
</feature>
<protein>
    <submittedName>
        <fullName evidence="2">Uncharacterized protein</fullName>
    </submittedName>
</protein>
<accession>A0AAV7I531</accession>
<organism evidence="2 3">
    <name type="scientific">Cotesia glomerata</name>
    <name type="common">Lepidopteran parasitic wasp</name>
    <name type="synonym">Apanteles glomeratus</name>
    <dbReference type="NCBI Taxonomy" id="32391"/>
    <lineage>
        <taxon>Eukaryota</taxon>
        <taxon>Metazoa</taxon>
        <taxon>Ecdysozoa</taxon>
        <taxon>Arthropoda</taxon>
        <taxon>Hexapoda</taxon>
        <taxon>Insecta</taxon>
        <taxon>Pterygota</taxon>
        <taxon>Neoptera</taxon>
        <taxon>Endopterygota</taxon>
        <taxon>Hymenoptera</taxon>
        <taxon>Apocrita</taxon>
        <taxon>Ichneumonoidea</taxon>
        <taxon>Braconidae</taxon>
        <taxon>Microgastrinae</taxon>
        <taxon>Cotesia</taxon>
    </lineage>
</organism>
<gene>
    <name evidence="2" type="ORF">KQX54_003855</name>
</gene>
<dbReference type="Proteomes" id="UP000826195">
    <property type="component" value="Unassembled WGS sequence"/>
</dbReference>
<comment type="caution">
    <text evidence="2">The sequence shown here is derived from an EMBL/GenBank/DDBJ whole genome shotgun (WGS) entry which is preliminary data.</text>
</comment>
<proteinExistence type="predicted"/>
<evidence type="ECO:0000313" key="3">
    <source>
        <dbReference type="Proteomes" id="UP000826195"/>
    </source>
</evidence>